<reference evidence="2" key="2">
    <citation type="submission" date="2023-05" db="EMBL/GenBank/DDBJ databases">
        <authorList>
            <consortium name="Lawrence Berkeley National Laboratory"/>
            <person name="Steindorff A."/>
            <person name="Hensen N."/>
            <person name="Bonometti L."/>
            <person name="Westerberg I."/>
            <person name="Brannstrom I.O."/>
            <person name="Guillou S."/>
            <person name="Cros-Aarteil S."/>
            <person name="Calhoun S."/>
            <person name="Haridas S."/>
            <person name="Kuo A."/>
            <person name="Mondo S."/>
            <person name="Pangilinan J."/>
            <person name="Riley R."/>
            <person name="Labutti K."/>
            <person name="Andreopoulos B."/>
            <person name="Lipzen A."/>
            <person name="Chen C."/>
            <person name="Yanf M."/>
            <person name="Daum C."/>
            <person name="Ng V."/>
            <person name="Clum A."/>
            <person name="Ohm R."/>
            <person name="Martin F."/>
            <person name="Silar P."/>
            <person name="Natvig D."/>
            <person name="Lalanne C."/>
            <person name="Gautier V."/>
            <person name="Ament-Velasquez S.L."/>
            <person name="Kruys A."/>
            <person name="Hutchinson M.I."/>
            <person name="Powell A.J."/>
            <person name="Barry K."/>
            <person name="Miller A.N."/>
            <person name="Grigoriev I.V."/>
            <person name="Debuchy R."/>
            <person name="Gladieux P."/>
            <person name="Thoren M.H."/>
            <person name="Johannesson H."/>
        </authorList>
    </citation>
    <scope>NUCLEOTIDE SEQUENCE</scope>
    <source>
        <strain evidence="2">CBS 990.96</strain>
    </source>
</reference>
<dbReference type="EMBL" id="MU865319">
    <property type="protein sequence ID" value="KAK4228406.1"/>
    <property type="molecule type" value="Genomic_DNA"/>
</dbReference>
<reference evidence="2" key="1">
    <citation type="journal article" date="2023" name="Mol. Phylogenet. Evol.">
        <title>Genome-scale phylogeny and comparative genomics of the fungal order Sordariales.</title>
        <authorList>
            <person name="Hensen N."/>
            <person name="Bonometti L."/>
            <person name="Westerberg I."/>
            <person name="Brannstrom I.O."/>
            <person name="Guillou S."/>
            <person name="Cros-Aarteil S."/>
            <person name="Calhoun S."/>
            <person name="Haridas S."/>
            <person name="Kuo A."/>
            <person name="Mondo S."/>
            <person name="Pangilinan J."/>
            <person name="Riley R."/>
            <person name="LaButti K."/>
            <person name="Andreopoulos B."/>
            <person name="Lipzen A."/>
            <person name="Chen C."/>
            <person name="Yan M."/>
            <person name="Daum C."/>
            <person name="Ng V."/>
            <person name="Clum A."/>
            <person name="Steindorff A."/>
            <person name="Ohm R.A."/>
            <person name="Martin F."/>
            <person name="Silar P."/>
            <person name="Natvig D.O."/>
            <person name="Lalanne C."/>
            <person name="Gautier V."/>
            <person name="Ament-Velasquez S.L."/>
            <person name="Kruys A."/>
            <person name="Hutchinson M.I."/>
            <person name="Powell A.J."/>
            <person name="Barry K."/>
            <person name="Miller A.N."/>
            <person name="Grigoriev I.V."/>
            <person name="Debuchy R."/>
            <person name="Gladieux P."/>
            <person name="Hiltunen Thoren M."/>
            <person name="Johannesson H."/>
        </authorList>
    </citation>
    <scope>NUCLEOTIDE SEQUENCE</scope>
    <source>
        <strain evidence="2">CBS 990.96</strain>
    </source>
</reference>
<evidence type="ECO:0000313" key="2">
    <source>
        <dbReference type="EMBL" id="KAK4228406.1"/>
    </source>
</evidence>
<sequence length="355" mass="35825">MSQLNRSISKPRDPPPSLFLHPSPGASHVSLAVPAAAASHAQQQSQSTAAGGNKSLGIGIGILNQPASQPSSRPGSSAFPNANQFSPPGTASILSSMTSPGQGGPPSLSATPGLGSVSSPLRGGLNISNLPLSALARQESSRTADKTDARWAKMQTTLEEVDLTASGGTRVFGPDHEKKLDELRAAQIALAQAWARSEADEAIETVRMEGGHLKAASTSAGGLAGGEGGTAVGATTEGGKSTVGSLGSAPARPGSSGLGIGTSTAAGGAAGAGGTHDGKKNGVEQETEVDILLARKRREANDRYFQRVNQGVLDVVAKLEEVAVAMRAVELESKEVWEDGGDDNDEGGQPSSSKA</sequence>
<proteinExistence type="predicted"/>
<dbReference type="Pfam" id="PF17242">
    <property type="entry name" value="DUF5315"/>
    <property type="match status" value="1"/>
</dbReference>
<evidence type="ECO:0000313" key="3">
    <source>
        <dbReference type="Proteomes" id="UP001301958"/>
    </source>
</evidence>
<accession>A0AAN7GWD2</accession>
<feature type="region of interest" description="Disordered" evidence="1">
    <location>
        <begin position="216"/>
        <end position="285"/>
    </location>
</feature>
<feature type="region of interest" description="Disordered" evidence="1">
    <location>
        <begin position="331"/>
        <end position="355"/>
    </location>
</feature>
<feature type="compositionally biased region" description="Low complexity" evidence="1">
    <location>
        <begin position="26"/>
        <end position="50"/>
    </location>
</feature>
<keyword evidence="3" id="KW-1185">Reference proteome</keyword>
<feature type="compositionally biased region" description="Polar residues" evidence="1">
    <location>
        <begin position="65"/>
        <end position="100"/>
    </location>
</feature>
<evidence type="ECO:0000256" key="1">
    <source>
        <dbReference type="SAM" id="MobiDB-lite"/>
    </source>
</evidence>
<comment type="caution">
    <text evidence="2">The sequence shown here is derived from an EMBL/GenBank/DDBJ whole genome shotgun (WGS) entry which is preliminary data.</text>
</comment>
<feature type="compositionally biased region" description="Gly residues" evidence="1">
    <location>
        <begin position="222"/>
        <end position="231"/>
    </location>
</feature>
<organism evidence="2 3">
    <name type="scientific">Podospora fimiseda</name>
    <dbReference type="NCBI Taxonomy" id="252190"/>
    <lineage>
        <taxon>Eukaryota</taxon>
        <taxon>Fungi</taxon>
        <taxon>Dikarya</taxon>
        <taxon>Ascomycota</taxon>
        <taxon>Pezizomycotina</taxon>
        <taxon>Sordariomycetes</taxon>
        <taxon>Sordariomycetidae</taxon>
        <taxon>Sordariales</taxon>
        <taxon>Podosporaceae</taxon>
        <taxon>Podospora</taxon>
    </lineage>
</organism>
<gene>
    <name evidence="2" type="ORF">QBC38DRAFT_475197</name>
</gene>
<feature type="region of interest" description="Disordered" evidence="1">
    <location>
        <begin position="1"/>
        <end position="122"/>
    </location>
</feature>
<dbReference type="Proteomes" id="UP001301958">
    <property type="component" value="Unassembled WGS sequence"/>
</dbReference>
<name>A0AAN7GWD2_9PEZI</name>
<dbReference type="AlphaFoldDB" id="A0AAN7GWD2"/>
<protein>
    <submittedName>
        <fullName evidence="2">Uncharacterized protein</fullName>
    </submittedName>
</protein>